<organism evidence="2 3">
    <name type="scientific">Euroglyphus maynei</name>
    <name type="common">Mayne's house dust mite</name>
    <dbReference type="NCBI Taxonomy" id="6958"/>
    <lineage>
        <taxon>Eukaryota</taxon>
        <taxon>Metazoa</taxon>
        <taxon>Ecdysozoa</taxon>
        <taxon>Arthropoda</taxon>
        <taxon>Chelicerata</taxon>
        <taxon>Arachnida</taxon>
        <taxon>Acari</taxon>
        <taxon>Acariformes</taxon>
        <taxon>Sarcoptiformes</taxon>
        <taxon>Astigmata</taxon>
        <taxon>Psoroptidia</taxon>
        <taxon>Analgoidea</taxon>
        <taxon>Pyroglyphidae</taxon>
        <taxon>Pyroglyphinae</taxon>
        <taxon>Euroglyphus</taxon>
    </lineage>
</organism>
<feature type="non-terminal residue" evidence="2">
    <location>
        <position position="126"/>
    </location>
</feature>
<feature type="compositionally biased region" description="Acidic residues" evidence="1">
    <location>
        <begin position="16"/>
        <end position="31"/>
    </location>
</feature>
<feature type="region of interest" description="Disordered" evidence="1">
    <location>
        <begin position="16"/>
        <end position="50"/>
    </location>
</feature>
<keyword evidence="3" id="KW-1185">Reference proteome</keyword>
<evidence type="ECO:0000313" key="3">
    <source>
        <dbReference type="Proteomes" id="UP000194236"/>
    </source>
</evidence>
<proteinExistence type="predicted"/>
<dbReference type="Proteomes" id="UP000194236">
    <property type="component" value="Unassembled WGS sequence"/>
</dbReference>
<sequence>MCMTSMIVMSFDYDPETDDDNGFEADTDVEYSDSSGTTEEQPRRKVAPTRKRNMINPLARNLSSMLRETIDFSPLSSSFMKSSEQILRLSGDFSRNEIDHCYDDSYGDRKFDLFNMTVKDVVYQYF</sequence>
<protein>
    <submittedName>
        <fullName evidence="2">Uncharacterized protein</fullName>
    </submittedName>
</protein>
<name>A0A1Y3BBE3_EURMA</name>
<reference evidence="2 3" key="1">
    <citation type="submission" date="2017-03" db="EMBL/GenBank/DDBJ databases">
        <title>Genome Survey of Euroglyphus maynei.</title>
        <authorList>
            <person name="Arlian L.G."/>
            <person name="Morgan M.S."/>
            <person name="Rider S.D."/>
        </authorList>
    </citation>
    <scope>NUCLEOTIDE SEQUENCE [LARGE SCALE GENOMIC DNA]</scope>
    <source>
        <strain evidence="2">Arlian Lab</strain>
        <tissue evidence="2">Whole body</tissue>
    </source>
</reference>
<evidence type="ECO:0000256" key="1">
    <source>
        <dbReference type="SAM" id="MobiDB-lite"/>
    </source>
</evidence>
<evidence type="ECO:0000313" key="2">
    <source>
        <dbReference type="EMBL" id="OTF77334.1"/>
    </source>
</evidence>
<gene>
    <name evidence="2" type="ORF">BLA29_010258</name>
</gene>
<dbReference type="EMBL" id="MUJZ01033138">
    <property type="protein sequence ID" value="OTF77334.1"/>
    <property type="molecule type" value="Genomic_DNA"/>
</dbReference>
<dbReference type="AlphaFoldDB" id="A0A1Y3BBE3"/>
<comment type="caution">
    <text evidence="2">The sequence shown here is derived from an EMBL/GenBank/DDBJ whole genome shotgun (WGS) entry which is preliminary data.</text>
</comment>
<accession>A0A1Y3BBE3</accession>